<dbReference type="AlphaFoldDB" id="A0AAN6RTG4"/>
<organism evidence="2 3">
    <name type="scientific">Staphylotrichum tortipilum</name>
    <dbReference type="NCBI Taxonomy" id="2831512"/>
    <lineage>
        <taxon>Eukaryota</taxon>
        <taxon>Fungi</taxon>
        <taxon>Dikarya</taxon>
        <taxon>Ascomycota</taxon>
        <taxon>Pezizomycotina</taxon>
        <taxon>Sordariomycetes</taxon>
        <taxon>Sordariomycetidae</taxon>
        <taxon>Sordariales</taxon>
        <taxon>Chaetomiaceae</taxon>
        <taxon>Staphylotrichum</taxon>
    </lineage>
</organism>
<dbReference type="Proteomes" id="UP001303889">
    <property type="component" value="Unassembled WGS sequence"/>
</dbReference>
<evidence type="ECO:0000256" key="1">
    <source>
        <dbReference type="SAM" id="MobiDB-lite"/>
    </source>
</evidence>
<feature type="compositionally biased region" description="Basic residues" evidence="1">
    <location>
        <begin position="104"/>
        <end position="115"/>
    </location>
</feature>
<name>A0AAN6RTG4_9PEZI</name>
<feature type="region of interest" description="Disordered" evidence="1">
    <location>
        <begin position="1"/>
        <end position="49"/>
    </location>
</feature>
<comment type="caution">
    <text evidence="2">The sequence shown here is derived from an EMBL/GenBank/DDBJ whole genome shotgun (WGS) entry which is preliminary data.</text>
</comment>
<reference evidence="2" key="2">
    <citation type="submission" date="2023-05" db="EMBL/GenBank/DDBJ databases">
        <authorList>
            <consortium name="Lawrence Berkeley National Laboratory"/>
            <person name="Steindorff A."/>
            <person name="Hensen N."/>
            <person name="Bonometti L."/>
            <person name="Westerberg I."/>
            <person name="Brannstrom I.O."/>
            <person name="Guillou S."/>
            <person name="Cros-Aarteil S."/>
            <person name="Calhoun S."/>
            <person name="Haridas S."/>
            <person name="Kuo A."/>
            <person name="Mondo S."/>
            <person name="Pangilinan J."/>
            <person name="Riley R."/>
            <person name="Labutti K."/>
            <person name="Andreopoulos B."/>
            <person name="Lipzen A."/>
            <person name="Chen C."/>
            <person name="Yanf M."/>
            <person name="Daum C."/>
            <person name="Ng V."/>
            <person name="Clum A."/>
            <person name="Ohm R."/>
            <person name="Martin F."/>
            <person name="Silar P."/>
            <person name="Natvig D."/>
            <person name="Lalanne C."/>
            <person name="Gautier V."/>
            <person name="Ament-Velasquez S.L."/>
            <person name="Kruys A."/>
            <person name="Hutchinson M.I."/>
            <person name="Powell A.J."/>
            <person name="Barry K."/>
            <person name="Miller A.N."/>
            <person name="Grigoriev I.V."/>
            <person name="Debuchy R."/>
            <person name="Gladieux P."/>
            <person name="Thoren M.H."/>
            <person name="Johannesson H."/>
        </authorList>
    </citation>
    <scope>NUCLEOTIDE SEQUENCE</scope>
    <source>
        <strain evidence="2">CBS 103.79</strain>
    </source>
</reference>
<evidence type="ECO:0000313" key="2">
    <source>
        <dbReference type="EMBL" id="KAK3902375.1"/>
    </source>
</evidence>
<sequence length="205" mass="22571">MSGEQGIASGTPLPEADADAADTNTEHCAGDGASNNVVDLTEETEAESNTRALRVGLAEYQAQNVIIKQEEVDDSISQDTNSEYTEERNDESTDNNDGTDSTAPRKRKRARTRKPKPLEMPYNLDDAADLMGILFGKRSMLERKRDNKTLKKGDATRLRNLERDVKGVEKRVQELIMAEAAINNAEMRVKTEDTDTESLPATPAA</sequence>
<proteinExistence type="predicted"/>
<protein>
    <submittedName>
        <fullName evidence="2">Uncharacterized protein</fullName>
    </submittedName>
</protein>
<gene>
    <name evidence="2" type="ORF">C8A05DRAFT_33937</name>
</gene>
<reference evidence="2" key="1">
    <citation type="journal article" date="2023" name="Mol. Phylogenet. Evol.">
        <title>Genome-scale phylogeny and comparative genomics of the fungal order Sordariales.</title>
        <authorList>
            <person name="Hensen N."/>
            <person name="Bonometti L."/>
            <person name="Westerberg I."/>
            <person name="Brannstrom I.O."/>
            <person name="Guillou S."/>
            <person name="Cros-Aarteil S."/>
            <person name="Calhoun S."/>
            <person name="Haridas S."/>
            <person name="Kuo A."/>
            <person name="Mondo S."/>
            <person name="Pangilinan J."/>
            <person name="Riley R."/>
            <person name="LaButti K."/>
            <person name="Andreopoulos B."/>
            <person name="Lipzen A."/>
            <person name="Chen C."/>
            <person name="Yan M."/>
            <person name="Daum C."/>
            <person name="Ng V."/>
            <person name="Clum A."/>
            <person name="Steindorff A."/>
            <person name="Ohm R.A."/>
            <person name="Martin F."/>
            <person name="Silar P."/>
            <person name="Natvig D.O."/>
            <person name="Lalanne C."/>
            <person name="Gautier V."/>
            <person name="Ament-Velasquez S.L."/>
            <person name="Kruys A."/>
            <person name="Hutchinson M.I."/>
            <person name="Powell A.J."/>
            <person name="Barry K."/>
            <person name="Miller A.N."/>
            <person name="Grigoriev I.V."/>
            <person name="Debuchy R."/>
            <person name="Gladieux P."/>
            <person name="Hiltunen Thoren M."/>
            <person name="Johannesson H."/>
        </authorList>
    </citation>
    <scope>NUCLEOTIDE SEQUENCE</scope>
    <source>
        <strain evidence="2">CBS 103.79</strain>
    </source>
</reference>
<keyword evidence="3" id="KW-1185">Reference proteome</keyword>
<evidence type="ECO:0000313" key="3">
    <source>
        <dbReference type="Proteomes" id="UP001303889"/>
    </source>
</evidence>
<dbReference type="EMBL" id="MU855514">
    <property type="protein sequence ID" value="KAK3902375.1"/>
    <property type="molecule type" value="Genomic_DNA"/>
</dbReference>
<accession>A0AAN6RTG4</accession>
<feature type="region of interest" description="Disordered" evidence="1">
    <location>
        <begin position="64"/>
        <end position="121"/>
    </location>
</feature>